<name>A0A160DCP1_9CAUD</name>
<protein>
    <submittedName>
        <fullName evidence="1">Uncharacterized protein</fullName>
    </submittedName>
</protein>
<evidence type="ECO:0000313" key="2">
    <source>
        <dbReference type="Proteomes" id="UP000203985"/>
    </source>
</evidence>
<dbReference type="Proteomes" id="UP000203985">
    <property type="component" value="Segment"/>
</dbReference>
<keyword evidence="2" id="KW-1185">Reference proteome</keyword>
<dbReference type="GeneID" id="28800815"/>
<dbReference type="OrthoDB" id="36988at10239"/>
<organism evidence="1 2">
    <name type="scientific">Gordonia phage Bowser</name>
    <dbReference type="NCBI Taxonomy" id="1838063"/>
    <lineage>
        <taxon>Viruses</taxon>
        <taxon>Duplodnaviria</taxon>
        <taxon>Heunggongvirae</taxon>
        <taxon>Uroviricota</taxon>
        <taxon>Caudoviricetes</taxon>
        <taxon>Bowservirus</taxon>
        <taxon>Bowservirus bowser</taxon>
    </lineage>
</organism>
<gene>
    <name evidence="1" type="primary">43</name>
    <name evidence="1" type="ORF">BOWSER_43</name>
</gene>
<reference evidence="1 2" key="1">
    <citation type="submission" date="2016-03" db="EMBL/GenBank/DDBJ databases">
        <authorList>
            <person name="Montgomery M.T."/>
            <person name="Guerrero C.A."/>
            <person name="Mavrich T.N."/>
            <person name="Pope W.H."/>
            <person name="Garlena R.A."/>
            <person name="Russell D.A."/>
            <person name="Jacobs-Sera D."/>
            <person name="Hendrix R.W."/>
            <person name="Hatfull G.F."/>
        </authorList>
    </citation>
    <scope>NUCLEOTIDE SEQUENCE [LARGE SCALE GENOMIC DNA]</scope>
</reference>
<accession>A0A160DCP1</accession>
<dbReference type="RefSeq" id="YP_009275610.1">
    <property type="nucleotide sequence ID" value="NC_030930.1"/>
</dbReference>
<evidence type="ECO:0000313" key="1">
    <source>
        <dbReference type="EMBL" id="ANA85438.1"/>
    </source>
</evidence>
<sequence>MTWVSVGDDPLPPNVVRNAFGIPVAVAAPVEPDLDTVDLVSVCDIDADAIIAWRRTVHVPSIVETFSSLARTWRRILANWHPPR</sequence>
<dbReference type="EMBL" id="KU998235">
    <property type="protein sequence ID" value="ANA85438.1"/>
    <property type="molecule type" value="Genomic_DNA"/>
</dbReference>
<dbReference type="KEGG" id="vg:28800815"/>
<proteinExistence type="predicted"/>